<dbReference type="PANTHER" id="PTHR47926:SF545">
    <property type="entry name" value="PENTACOTRIPEPTIDE-REPEAT REGION OF PRORP DOMAIN-CONTAINING PROTEIN"/>
    <property type="match status" value="1"/>
</dbReference>
<keyword evidence="5" id="KW-1185">Reference proteome</keyword>
<reference evidence="4 5" key="1">
    <citation type="journal article" date="2016" name="Sci. Rep.">
        <title>The Dendrobium catenatum Lindl. genome sequence provides insights into polysaccharide synthase, floral development and adaptive evolution.</title>
        <authorList>
            <person name="Zhang G.Q."/>
            <person name="Xu Q."/>
            <person name="Bian C."/>
            <person name="Tsai W.C."/>
            <person name="Yeh C.M."/>
            <person name="Liu K.W."/>
            <person name="Yoshida K."/>
            <person name="Zhang L.S."/>
            <person name="Chang S.B."/>
            <person name="Chen F."/>
            <person name="Shi Y."/>
            <person name="Su Y.Y."/>
            <person name="Zhang Y.Q."/>
            <person name="Chen L.J."/>
            <person name="Yin Y."/>
            <person name="Lin M."/>
            <person name="Huang H."/>
            <person name="Deng H."/>
            <person name="Wang Z.W."/>
            <person name="Zhu S.L."/>
            <person name="Zhao X."/>
            <person name="Deng C."/>
            <person name="Niu S.C."/>
            <person name="Huang J."/>
            <person name="Wang M."/>
            <person name="Liu G.H."/>
            <person name="Yang H.J."/>
            <person name="Xiao X.J."/>
            <person name="Hsiao Y.Y."/>
            <person name="Wu W.L."/>
            <person name="Chen Y.Y."/>
            <person name="Mitsuda N."/>
            <person name="Ohme-Takagi M."/>
            <person name="Luo Y.B."/>
            <person name="Van de Peer Y."/>
            <person name="Liu Z.J."/>
        </authorList>
    </citation>
    <scope>NUCLEOTIDE SEQUENCE [LARGE SCALE GENOMIC DNA]</scope>
    <source>
        <tissue evidence="4">The whole plant</tissue>
    </source>
</reference>
<gene>
    <name evidence="4" type="primary">PCMP-E6</name>
    <name evidence="4" type="ORF">MA16_Dca016736</name>
</gene>
<dbReference type="PANTHER" id="PTHR47926">
    <property type="entry name" value="PENTATRICOPEPTIDE REPEAT-CONTAINING PROTEIN"/>
    <property type="match status" value="1"/>
</dbReference>
<dbReference type="InterPro" id="IPR046848">
    <property type="entry name" value="E_motif"/>
</dbReference>
<evidence type="ECO:0000256" key="2">
    <source>
        <dbReference type="PROSITE-ProRule" id="PRU00708"/>
    </source>
</evidence>
<name>A0A2I0VJK7_9ASPA</name>
<dbReference type="Proteomes" id="UP000233837">
    <property type="component" value="Unassembled WGS sequence"/>
</dbReference>
<dbReference type="NCBIfam" id="TIGR00756">
    <property type="entry name" value="PPR"/>
    <property type="match status" value="6"/>
</dbReference>
<dbReference type="AlphaFoldDB" id="A0A2I0VJK7"/>
<organism evidence="4 5">
    <name type="scientific">Dendrobium catenatum</name>
    <dbReference type="NCBI Taxonomy" id="906689"/>
    <lineage>
        <taxon>Eukaryota</taxon>
        <taxon>Viridiplantae</taxon>
        <taxon>Streptophyta</taxon>
        <taxon>Embryophyta</taxon>
        <taxon>Tracheophyta</taxon>
        <taxon>Spermatophyta</taxon>
        <taxon>Magnoliopsida</taxon>
        <taxon>Liliopsida</taxon>
        <taxon>Asparagales</taxon>
        <taxon>Orchidaceae</taxon>
        <taxon>Epidendroideae</taxon>
        <taxon>Malaxideae</taxon>
        <taxon>Dendrobiinae</taxon>
        <taxon>Dendrobium</taxon>
    </lineage>
</organism>
<evidence type="ECO:0000256" key="3">
    <source>
        <dbReference type="SAM" id="MobiDB-lite"/>
    </source>
</evidence>
<feature type="repeat" description="PPR" evidence="2">
    <location>
        <begin position="364"/>
        <end position="398"/>
    </location>
</feature>
<protein>
    <submittedName>
        <fullName evidence="4">Pentatricopeptide repeat-containing protein</fullName>
    </submittedName>
</protein>
<feature type="repeat" description="PPR" evidence="2">
    <location>
        <begin position="261"/>
        <end position="295"/>
    </location>
</feature>
<evidence type="ECO:0000313" key="5">
    <source>
        <dbReference type="Proteomes" id="UP000233837"/>
    </source>
</evidence>
<sequence>MLLLVRARRKISSKARNRSIHHCSEGLRNDGEDTNPSSSWTRAIRSSADLRRYGHVLSLYAQMLRSGYHPDPFAISAALKACARAPFMAAAVAIHAQIHKLGHRTDVYTQTALVGLYSKLDGIVTAQKVFDEMPNRNVVSWNSILSCYIRALDITDARRVFDEMPLKDVVSWNSMVSGYAKAGDMDRATELFWAMPERNPASWNVMISAYIDRGDMARARKLFDVMPQRSNISWNAMITGYSRRGDVTSSEELFKKMDTKDIFSWNAMISCYVQNGFSRDAIQLFNRMRKPDANVNPDEMTFSSVISACSHLGELKFGIWIEDYICSIGIELDDHLRTAFIDLYSKCGGMDQAFKHYHHLRKKDVVSYSAMILGCGINGRCGEAISLFDDMVRSKIAPNSATFVGLLTAYNHAGLVDEGNRCFASMWSKYLVSPSTDHYAIMVDLLGRKGRLEEAHQLILAMPMEPHAGVWGALLLSCRLHGNVKLGELAAKNCFELAPDSSGYHVILASIYAEAGEWEKAKSLRKVMVEKGLAKVPGCSWVEPK</sequence>
<dbReference type="GO" id="GO:0048731">
    <property type="term" value="P:system development"/>
    <property type="evidence" value="ECO:0007669"/>
    <property type="project" value="UniProtKB-ARBA"/>
</dbReference>
<feature type="repeat" description="PPR" evidence="2">
    <location>
        <begin position="230"/>
        <end position="260"/>
    </location>
</feature>
<dbReference type="Pfam" id="PF20431">
    <property type="entry name" value="E_motif"/>
    <property type="match status" value="1"/>
</dbReference>
<dbReference type="Gene3D" id="1.25.40.10">
    <property type="entry name" value="Tetratricopeptide repeat domain"/>
    <property type="match status" value="3"/>
</dbReference>
<feature type="repeat" description="PPR" evidence="2">
    <location>
        <begin position="168"/>
        <end position="202"/>
    </location>
</feature>
<feature type="compositionally biased region" description="Basic and acidic residues" evidence="3">
    <location>
        <begin position="22"/>
        <end position="31"/>
    </location>
</feature>
<proteinExistence type="predicted"/>
<dbReference type="EMBL" id="KZ503477">
    <property type="protein sequence ID" value="PKU63595.1"/>
    <property type="molecule type" value="Genomic_DNA"/>
</dbReference>
<dbReference type="OrthoDB" id="185373at2759"/>
<feature type="region of interest" description="Disordered" evidence="3">
    <location>
        <begin position="15"/>
        <end position="40"/>
    </location>
</feature>
<dbReference type="GO" id="GO:0003723">
    <property type="term" value="F:RNA binding"/>
    <property type="evidence" value="ECO:0007669"/>
    <property type="project" value="InterPro"/>
</dbReference>
<dbReference type="PROSITE" id="PS51375">
    <property type="entry name" value="PPR"/>
    <property type="match status" value="5"/>
</dbReference>
<evidence type="ECO:0000313" key="4">
    <source>
        <dbReference type="EMBL" id="PKU63595.1"/>
    </source>
</evidence>
<dbReference type="SUPFAM" id="SSF48452">
    <property type="entry name" value="TPR-like"/>
    <property type="match status" value="1"/>
</dbReference>
<feature type="repeat" description="PPR" evidence="2">
    <location>
        <begin position="137"/>
        <end position="167"/>
    </location>
</feature>
<dbReference type="InterPro" id="IPR046960">
    <property type="entry name" value="PPR_At4g14850-like_plant"/>
</dbReference>
<accession>A0A2I0VJK7</accession>
<dbReference type="GO" id="GO:0009451">
    <property type="term" value="P:RNA modification"/>
    <property type="evidence" value="ECO:0007669"/>
    <property type="project" value="InterPro"/>
</dbReference>
<evidence type="ECO:0000256" key="1">
    <source>
        <dbReference type="ARBA" id="ARBA00022737"/>
    </source>
</evidence>
<dbReference type="FunFam" id="1.25.40.10:FF:000125">
    <property type="entry name" value="Pentatricopeptide repeat-containing protein"/>
    <property type="match status" value="1"/>
</dbReference>
<dbReference type="Pfam" id="PF13041">
    <property type="entry name" value="PPR_2"/>
    <property type="match status" value="2"/>
</dbReference>
<keyword evidence="1" id="KW-0677">Repeat</keyword>
<reference evidence="4 5" key="2">
    <citation type="journal article" date="2017" name="Nature">
        <title>The Apostasia genome and the evolution of orchids.</title>
        <authorList>
            <person name="Zhang G.Q."/>
            <person name="Liu K.W."/>
            <person name="Li Z."/>
            <person name="Lohaus R."/>
            <person name="Hsiao Y.Y."/>
            <person name="Niu S.C."/>
            <person name="Wang J.Y."/>
            <person name="Lin Y.C."/>
            <person name="Xu Q."/>
            <person name="Chen L.J."/>
            <person name="Yoshida K."/>
            <person name="Fujiwara S."/>
            <person name="Wang Z.W."/>
            <person name="Zhang Y.Q."/>
            <person name="Mitsuda N."/>
            <person name="Wang M."/>
            <person name="Liu G.H."/>
            <person name="Pecoraro L."/>
            <person name="Huang H.X."/>
            <person name="Xiao X.J."/>
            <person name="Lin M."/>
            <person name="Wu X.Y."/>
            <person name="Wu W.L."/>
            <person name="Chen Y.Y."/>
            <person name="Chang S.B."/>
            <person name="Sakamoto S."/>
            <person name="Ohme-Takagi M."/>
            <person name="Yagi M."/>
            <person name="Zeng S.J."/>
            <person name="Shen C.Y."/>
            <person name="Yeh C.M."/>
            <person name="Luo Y.B."/>
            <person name="Tsai W.C."/>
            <person name="Van de Peer Y."/>
            <person name="Liu Z.J."/>
        </authorList>
    </citation>
    <scope>NUCLEOTIDE SEQUENCE [LARGE SCALE GENOMIC DNA]</scope>
    <source>
        <tissue evidence="4">The whole plant</tissue>
    </source>
</reference>
<dbReference type="Pfam" id="PF01535">
    <property type="entry name" value="PPR"/>
    <property type="match status" value="4"/>
</dbReference>
<dbReference type="InterPro" id="IPR011990">
    <property type="entry name" value="TPR-like_helical_dom_sf"/>
</dbReference>
<dbReference type="InterPro" id="IPR002885">
    <property type="entry name" value="PPR_rpt"/>
</dbReference>
<dbReference type="FunFam" id="1.25.40.10:FF:000090">
    <property type="entry name" value="Pentatricopeptide repeat-containing protein, chloroplastic"/>
    <property type="match status" value="1"/>
</dbReference>